<feature type="domain" description="CBM-cenC" evidence="3">
    <location>
        <begin position="190"/>
        <end position="317"/>
    </location>
</feature>
<evidence type="ECO:0000256" key="1">
    <source>
        <dbReference type="ARBA" id="ARBA00022801"/>
    </source>
</evidence>
<dbReference type="EMBL" id="VJZT01000003">
    <property type="protein sequence ID" value="TRX41284.1"/>
    <property type="molecule type" value="Genomic_DNA"/>
</dbReference>
<dbReference type="Gene3D" id="2.60.120.260">
    <property type="entry name" value="Galactose-binding domain-like"/>
    <property type="match status" value="2"/>
</dbReference>
<keyword evidence="5" id="KW-1185">Reference proteome</keyword>
<dbReference type="Pfam" id="PF02018">
    <property type="entry name" value="CBM_4_9"/>
    <property type="match status" value="2"/>
</dbReference>
<accession>A0A553E890</accession>
<dbReference type="InterPro" id="IPR003305">
    <property type="entry name" value="CenC_carb-bd"/>
</dbReference>
<feature type="signal peptide" evidence="2">
    <location>
        <begin position="1"/>
        <end position="18"/>
    </location>
</feature>
<dbReference type="SUPFAM" id="SSF49785">
    <property type="entry name" value="Galactose-binding domain-like"/>
    <property type="match status" value="1"/>
</dbReference>
<dbReference type="GO" id="GO:0016798">
    <property type="term" value="F:hydrolase activity, acting on glycosyl bonds"/>
    <property type="evidence" value="ECO:0007669"/>
    <property type="project" value="InterPro"/>
</dbReference>
<feature type="domain" description="CBM-cenC" evidence="3">
    <location>
        <begin position="20"/>
        <end position="152"/>
    </location>
</feature>
<feature type="chain" id="PRO_5022195449" description="CBM-cenC domain-containing protein" evidence="2">
    <location>
        <begin position="19"/>
        <end position="336"/>
    </location>
</feature>
<evidence type="ECO:0000256" key="2">
    <source>
        <dbReference type="SAM" id="SignalP"/>
    </source>
</evidence>
<proteinExistence type="predicted"/>
<keyword evidence="1" id="KW-0378">Hydrolase</keyword>
<evidence type="ECO:0000313" key="4">
    <source>
        <dbReference type="EMBL" id="TRX41284.1"/>
    </source>
</evidence>
<comment type="caution">
    <text evidence="4">The sequence shown here is derived from an EMBL/GenBank/DDBJ whole genome shotgun (WGS) entry which is preliminary data.</text>
</comment>
<reference evidence="4 5" key="1">
    <citation type="submission" date="2019-07" db="EMBL/GenBank/DDBJ databases">
        <title>Novel species of Flavobacterium.</title>
        <authorList>
            <person name="Liu Q."/>
            <person name="Xin Y.-H."/>
        </authorList>
    </citation>
    <scope>NUCLEOTIDE SEQUENCE [LARGE SCALE GENOMIC DNA]</scope>
    <source>
        <strain evidence="4 5">LB1R34</strain>
    </source>
</reference>
<evidence type="ECO:0000259" key="3">
    <source>
        <dbReference type="Pfam" id="PF02018"/>
    </source>
</evidence>
<dbReference type="InterPro" id="IPR008979">
    <property type="entry name" value="Galactose-bd-like_sf"/>
</dbReference>
<sequence>MKTLLYILIAMSTSLTFAQKNLVINGGFDQNTDGWWADNLNQNGVVKKVGAGSCMIVQYVGKEWKGADQKINIPKGTYAIAFSAYVKGDAIQGGESYGAGIVNAEFLNGADKQIVSENIAQVKGTADWKLYSKLILVPQGAKKIKMLIALQSTPGIVFFDEIKAVTVTEDEYNKIMQAEAIAQEAIPKPFVNASFEAGLQNWNGTGIVLTTDQKAGNAAVTITATVAEWTAIDQTADVPAGTKTIEISGWLKAKDIKQGKDPWNNGMFIIELTRDGKIKTSDDQLVGTVTGTTDWTYFKKNIPIPDGTKKFRIILALSACTGTLVADDIQIKMDNQ</sequence>
<gene>
    <name evidence="4" type="ORF">FNW21_04085</name>
</gene>
<protein>
    <recommendedName>
        <fullName evidence="3">CBM-cenC domain-containing protein</fullName>
    </recommendedName>
</protein>
<dbReference type="Proteomes" id="UP000316371">
    <property type="component" value="Unassembled WGS sequence"/>
</dbReference>
<dbReference type="RefSeq" id="WP_144255472.1">
    <property type="nucleotide sequence ID" value="NZ_VJZT01000003.1"/>
</dbReference>
<organism evidence="4 5">
    <name type="scientific">Flavobacterium restrictum</name>
    <dbReference type="NCBI Taxonomy" id="2594428"/>
    <lineage>
        <taxon>Bacteria</taxon>
        <taxon>Pseudomonadati</taxon>
        <taxon>Bacteroidota</taxon>
        <taxon>Flavobacteriia</taxon>
        <taxon>Flavobacteriales</taxon>
        <taxon>Flavobacteriaceae</taxon>
        <taxon>Flavobacterium</taxon>
    </lineage>
</organism>
<evidence type="ECO:0000313" key="5">
    <source>
        <dbReference type="Proteomes" id="UP000316371"/>
    </source>
</evidence>
<keyword evidence="2" id="KW-0732">Signal</keyword>
<name>A0A553E890_9FLAO</name>
<dbReference type="AlphaFoldDB" id="A0A553E890"/>
<dbReference type="OrthoDB" id="673539at2"/>